<protein>
    <submittedName>
        <fullName evidence="2">Uncharacterized protein</fullName>
    </submittedName>
</protein>
<keyword evidence="3" id="KW-1185">Reference proteome</keyword>
<evidence type="ECO:0000313" key="2">
    <source>
        <dbReference type="EMBL" id="KAJ5437879.1"/>
    </source>
</evidence>
<sequence length="269" mass="29511">MRLSRASCSWTWNAFQVDTTLFMYWGVPTVAFPIKEITQQPPRPSRPPSPPLSARLRSESILQERIPDLAESRSPRSSDFGDIQTQLARRLLASCAMSLHGLGVIGAQVAVSIKSNDEKHTSTPMIQSPSASVQSTPSIHEHRSQDFDPHVGAKPYSPFYRHGSPTISYEQLTLETKNASREHSGLRDIENAEPYFVTRNDSPRRSKLWEGENQPRSCMQSLTSRQRMALKAVVAVVTVGTMIAIALGITAAVGGAAWRASAEQTALGG</sequence>
<keyword evidence="1" id="KW-1133">Transmembrane helix</keyword>
<gene>
    <name evidence="2" type="ORF">N7458_008877</name>
</gene>
<proteinExistence type="predicted"/>
<reference evidence="2" key="2">
    <citation type="journal article" date="2023" name="IMA Fungus">
        <title>Comparative genomic study of the Penicillium genus elucidates a diverse pangenome and 15 lateral gene transfer events.</title>
        <authorList>
            <person name="Petersen C."/>
            <person name="Sorensen T."/>
            <person name="Nielsen M.R."/>
            <person name="Sondergaard T.E."/>
            <person name="Sorensen J.L."/>
            <person name="Fitzpatrick D.A."/>
            <person name="Frisvad J.C."/>
            <person name="Nielsen K.L."/>
        </authorList>
    </citation>
    <scope>NUCLEOTIDE SEQUENCE</scope>
    <source>
        <strain evidence="2">IBT 16125</strain>
    </source>
</reference>
<dbReference type="GeneID" id="81602502"/>
<dbReference type="RefSeq" id="XP_056761108.1">
    <property type="nucleotide sequence ID" value="XM_056912259.1"/>
</dbReference>
<comment type="caution">
    <text evidence="2">The sequence shown here is derived from an EMBL/GenBank/DDBJ whole genome shotgun (WGS) entry which is preliminary data.</text>
</comment>
<keyword evidence="1" id="KW-0812">Transmembrane</keyword>
<evidence type="ECO:0000256" key="1">
    <source>
        <dbReference type="SAM" id="Phobius"/>
    </source>
</evidence>
<dbReference type="Proteomes" id="UP001213681">
    <property type="component" value="Unassembled WGS sequence"/>
</dbReference>
<keyword evidence="1" id="KW-0472">Membrane</keyword>
<dbReference type="AlphaFoldDB" id="A0AAD6FYD3"/>
<dbReference type="EMBL" id="JAPVEA010000008">
    <property type="protein sequence ID" value="KAJ5437879.1"/>
    <property type="molecule type" value="Genomic_DNA"/>
</dbReference>
<name>A0AAD6FYD3_9EURO</name>
<feature type="transmembrane region" description="Helical" evidence="1">
    <location>
        <begin position="232"/>
        <end position="258"/>
    </location>
</feature>
<reference evidence="2" key="1">
    <citation type="submission" date="2022-12" db="EMBL/GenBank/DDBJ databases">
        <authorList>
            <person name="Petersen C."/>
        </authorList>
    </citation>
    <scope>NUCLEOTIDE SEQUENCE</scope>
    <source>
        <strain evidence="2">IBT 16125</strain>
    </source>
</reference>
<accession>A0AAD6FYD3</accession>
<evidence type="ECO:0000313" key="3">
    <source>
        <dbReference type="Proteomes" id="UP001213681"/>
    </source>
</evidence>
<organism evidence="2 3">
    <name type="scientific">Penicillium daleae</name>
    <dbReference type="NCBI Taxonomy" id="63821"/>
    <lineage>
        <taxon>Eukaryota</taxon>
        <taxon>Fungi</taxon>
        <taxon>Dikarya</taxon>
        <taxon>Ascomycota</taxon>
        <taxon>Pezizomycotina</taxon>
        <taxon>Eurotiomycetes</taxon>
        <taxon>Eurotiomycetidae</taxon>
        <taxon>Eurotiales</taxon>
        <taxon>Aspergillaceae</taxon>
        <taxon>Penicillium</taxon>
    </lineage>
</organism>